<dbReference type="Pfam" id="PF09090">
    <property type="entry name" value="MIF4G_like_2"/>
    <property type="match status" value="1"/>
</dbReference>
<dbReference type="GO" id="GO:0003729">
    <property type="term" value="F:mRNA binding"/>
    <property type="evidence" value="ECO:0007669"/>
    <property type="project" value="TreeGrafter"/>
</dbReference>
<feature type="domain" description="MIF4G-like type 1" evidence="2">
    <location>
        <begin position="333"/>
        <end position="523"/>
    </location>
</feature>
<evidence type="ECO:0000313" key="4">
    <source>
        <dbReference type="EMBL" id="RKU45027.1"/>
    </source>
</evidence>
<dbReference type="FunFam" id="1.25.40.180:FF:000079">
    <property type="entry name" value="Related to cap binding protein 80 (Cbp80)"/>
    <property type="match status" value="1"/>
</dbReference>
<dbReference type="SUPFAM" id="SSF48371">
    <property type="entry name" value="ARM repeat"/>
    <property type="match status" value="3"/>
</dbReference>
<dbReference type="GO" id="GO:0005634">
    <property type="term" value="C:nucleus"/>
    <property type="evidence" value="ECO:0007669"/>
    <property type="project" value="TreeGrafter"/>
</dbReference>
<reference evidence="4 5" key="1">
    <citation type="submission" date="2018-08" db="EMBL/GenBank/DDBJ databases">
        <title>Draft genome of the lignicolous fungus Coniochaeta pulveracea.</title>
        <authorList>
            <person name="Borstlap C.J."/>
            <person name="De Witt R.N."/>
            <person name="Botha A."/>
            <person name="Volschenk H."/>
        </authorList>
    </citation>
    <scope>NUCLEOTIDE SEQUENCE [LARGE SCALE GENOMIC DNA]</scope>
    <source>
        <strain evidence="4 5">CAB683</strain>
    </source>
</reference>
<evidence type="ECO:0008006" key="6">
    <source>
        <dbReference type="Google" id="ProtNLM"/>
    </source>
</evidence>
<dbReference type="Proteomes" id="UP000275385">
    <property type="component" value="Unassembled WGS sequence"/>
</dbReference>
<dbReference type="PANTHER" id="PTHR12412:SF2">
    <property type="entry name" value="NUCLEAR CAP-BINDING PROTEIN SUBUNIT 1"/>
    <property type="match status" value="1"/>
</dbReference>
<name>A0A420YB34_9PEZI</name>
<gene>
    <name evidence="4" type="ORF">DL546_004875</name>
</gene>
<proteinExistence type="predicted"/>
<dbReference type="PANTHER" id="PTHR12412">
    <property type="entry name" value="CAP BINDING PROTEIN"/>
    <property type="match status" value="1"/>
</dbReference>
<feature type="region of interest" description="Disordered" evidence="1">
    <location>
        <begin position="816"/>
        <end position="838"/>
    </location>
</feature>
<dbReference type="FunFam" id="1.25.40.180:FF:000035">
    <property type="entry name" value="snRNA cap binding complex subunit (Gcr3)"/>
    <property type="match status" value="1"/>
</dbReference>
<dbReference type="InterPro" id="IPR015174">
    <property type="entry name" value="MIF4G-like_typ-2"/>
</dbReference>
<dbReference type="STRING" id="177199.A0A420YB34"/>
<evidence type="ECO:0000313" key="5">
    <source>
        <dbReference type="Proteomes" id="UP000275385"/>
    </source>
</evidence>
<accession>A0A420YB34</accession>
<dbReference type="GO" id="GO:0006406">
    <property type="term" value="P:mRNA export from nucleus"/>
    <property type="evidence" value="ECO:0007669"/>
    <property type="project" value="InterPro"/>
</dbReference>
<dbReference type="AlphaFoldDB" id="A0A420YB34"/>
<protein>
    <recommendedName>
        <fullName evidence="6">Cap binding protein</fullName>
    </recommendedName>
</protein>
<evidence type="ECO:0000259" key="2">
    <source>
        <dbReference type="Pfam" id="PF09088"/>
    </source>
</evidence>
<feature type="domain" description="MIF4G-like type 2" evidence="3">
    <location>
        <begin position="540"/>
        <end position="798"/>
    </location>
</feature>
<feature type="compositionally biased region" description="Basic and acidic residues" evidence="1">
    <location>
        <begin position="1"/>
        <end position="10"/>
    </location>
</feature>
<dbReference type="EMBL" id="QVQW01000024">
    <property type="protein sequence ID" value="RKU45027.1"/>
    <property type="molecule type" value="Genomic_DNA"/>
</dbReference>
<dbReference type="Pfam" id="PF09088">
    <property type="entry name" value="MIF4G_like"/>
    <property type="match status" value="1"/>
</dbReference>
<dbReference type="FunFam" id="1.25.40.180:FF:000045">
    <property type="entry name" value="snRNA cap binding complex subunit (Gcr3), putative"/>
    <property type="match status" value="1"/>
</dbReference>
<dbReference type="OrthoDB" id="10252707at2759"/>
<keyword evidence="5" id="KW-1185">Reference proteome</keyword>
<dbReference type="GO" id="GO:0000339">
    <property type="term" value="F:RNA cap binding"/>
    <property type="evidence" value="ECO:0007669"/>
    <property type="project" value="InterPro"/>
</dbReference>
<organism evidence="4 5">
    <name type="scientific">Coniochaeta pulveracea</name>
    <dbReference type="NCBI Taxonomy" id="177199"/>
    <lineage>
        <taxon>Eukaryota</taxon>
        <taxon>Fungi</taxon>
        <taxon>Dikarya</taxon>
        <taxon>Ascomycota</taxon>
        <taxon>Pezizomycotina</taxon>
        <taxon>Sordariomycetes</taxon>
        <taxon>Sordariomycetidae</taxon>
        <taxon>Coniochaetales</taxon>
        <taxon>Coniochaetaceae</taxon>
        <taxon>Coniochaeta</taxon>
    </lineage>
</organism>
<evidence type="ECO:0000256" key="1">
    <source>
        <dbReference type="SAM" id="MobiDB-lite"/>
    </source>
</evidence>
<dbReference type="InterPro" id="IPR015172">
    <property type="entry name" value="MIF4G-like_typ-1"/>
</dbReference>
<comment type="caution">
    <text evidence="4">The sequence shown here is derived from an EMBL/GenBank/DDBJ whole genome shotgun (WGS) entry which is preliminary data.</text>
</comment>
<dbReference type="InterPro" id="IPR027159">
    <property type="entry name" value="CBP80"/>
</dbReference>
<feature type="region of interest" description="Disordered" evidence="1">
    <location>
        <begin position="1"/>
        <end position="48"/>
    </location>
</feature>
<sequence>MADYDRRGGDRGGGGYSRKRRYNRADDDDQDRGDRRGGPRRRFNEPPPHVRVRRQLIGIAENPMRPWHEEVQGIASLMCDNYDDTLLRDNFVNLCLQVALEQPLKTPFVAAVVLLVNTNKSELVERLLSRLTEAIEERIGQGEWRDVKLYLKLLGCLQSCLEGDGVFPVLEELFARAVDLQTASSEDTIGTELVKIILLTIPYIMATASGDAAQKAADLMDKTDIIASEPHALQTLIDPYHAGAGEESSTSSLIGLLQKQLQHEAGKGWELKCIPRPLTFPNEDIELQSRLDEAKKHVLPVIKVPEAVVAGPRPLFPEVYFSVYSDQDVESVPPTTDIAASLIRDALLDGINVLDFNRNAVARNLIEVDCYFAAKTFTARATPFDRLRDIELGRSTWKPEDVAVDAVFSQLLQLPGPEHKLVYYHSVLTEACKQAPAAIAPSLGRAIRFLYRNSPRMDLELVYRFMDWFSHHLSNFGFTWKWIEWVEDVSLPDLDPSKAFIMGAIDKEIRLSFAQRIKNTLPEPYQQLISADKEKDVPDFKYATDDFPFAAEGRELASLLRKKGAEDEIQAIIEKIHADALDRNLDPLVTSTDVFVTAVLHMGSKTLSHVLAAIERNKDRLLNVGAASDAAREQILQSTIDYWAAHPGVAITIVQKMLNYNILAPQTVTRWALTTTAGKTAGDALAQTHIYELVFNTVLKVSSRVRATVSAPPAAQDRDSDAVMDSSFDADQEAEIKAMRDLFRAMEDALVPWANGSKDEMIEGEFGNGDGKSERDALVKRWGARWLRVFRRRAAIEEAFVQEAGKKREAALAALAAAPAEPNAEPEKNGDESLDIIE</sequence>
<dbReference type="GO" id="GO:0005846">
    <property type="term" value="C:nuclear cap binding complex"/>
    <property type="evidence" value="ECO:0007669"/>
    <property type="project" value="InterPro"/>
</dbReference>
<dbReference type="InterPro" id="IPR016024">
    <property type="entry name" value="ARM-type_fold"/>
</dbReference>
<evidence type="ECO:0000259" key="3">
    <source>
        <dbReference type="Pfam" id="PF09090"/>
    </source>
</evidence>
<dbReference type="GO" id="GO:0000184">
    <property type="term" value="P:nuclear-transcribed mRNA catabolic process, nonsense-mediated decay"/>
    <property type="evidence" value="ECO:0007669"/>
    <property type="project" value="TreeGrafter"/>
</dbReference>
<dbReference type="Gene3D" id="1.25.40.180">
    <property type="match status" value="3"/>
</dbReference>